<dbReference type="InterPro" id="IPR057731">
    <property type="entry name" value="STIL_N"/>
</dbReference>
<dbReference type="EMBL" id="JAFCIX010000489">
    <property type="protein sequence ID" value="KAH6588864.1"/>
    <property type="molecule type" value="Genomic_DNA"/>
</dbReference>
<name>A0ABQ8EYH7_9FUNG</name>
<feature type="domain" description="STIL N-terminal" evidence="2">
    <location>
        <begin position="343"/>
        <end position="552"/>
    </location>
</feature>
<evidence type="ECO:0000313" key="3">
    <source>
        <dbReference type="EMBL" id="KAH6588864.1"/>
    </source>
</evidence>
<proteinExistence type="predicted"/>
<sequence>MASRIPVRLSVVGSDYVADTAADIRQGPRTSPATGLATGLAPRCAAPKPQPHPYLDTHCPLDKKVRGGDAQSQLSAAPPQCNLISLPRYYRHPSHSSCIQVSSLAPSKPRQSISLIEGDQSRQKSKGAVESHAEHIRLAHVPIVRQDRGWTRVARATRCNPIRSTIADEVDDLVHLSQPIISNPSSELQQQDPAYLRSQTSEHYTDRATHQNGSTQVSRTAYDEGLNRLPYPSQIKSSLPSYQYCPPAAAKYYLWDSTRLSPAYTLSPESLCPEIIQFKEMALKSFRIHCTKIELLATANMPVSGNPELADLDTPTGFFLGRIQLVQTENSSPNSNNLARSSDSCTIVVDRFDAGRHQLSLAHPRGQNVPSVVDNTDIVIPVYLSKSSKAQSSETYSSRLLRLLQTLDCEYSDTFSQTYRGFPLLVDAFFDMTSGQVKLDGMAAVRHVSIEVSHIRALRIVATSLAHELSLTDYYGATSNGFMSIDHARHLYLLEELDAKAKELPLIGLWFKSQFATISSPYIHTACIRYITDKSLIKLDTGKNTFLVCLFVVPSSGDTGLGEEAHPPIHSERSFPSQHIKPLVFECTFTIDKTATQFFISEEFVTDGSQCLRFLAVDSMSKEHDLLRLALESFYKLSFSVDEHVSPVASINKQLCNEDVDVSLVDTARLENHHADSLQEPSSPQLNNRSETDCTATKNTTPTPDSSNIIVNVQTTSPQSDTTQKSSAPLPKREDSSTNVCLPSEYTVQTRILPEMEPNQLWYLSMLQRQVEMLQTQISAFSEEKFRFSNIKSTTSLAATCACASKSISAKTSDTIVDRAKSVQDVPTPVEECPDFGCTKTPLVKLNSYGENTEHVLKRDVATNTSSCADRECLELNQGTTSWKLQDFISENTDFVRTEPLSTKDGAGTESNSGKVLHEPYLQFLDHFPSSDGRGNLTNTEEDYVPFFQSSQLMDRVCDKDMYISHLDTVATQNQTASIMVPFEIESSSISKFQEEQPTYSLSSIQSFIIKDKAFGGKLSSKDIIASLVSDPEKSFVYNDRLDVSDVSLIEISTVDSSHNVSSNVMNRESSTIVTHEPYSRASLDYLGKYGLLD</sequence>
<dbReference type="InterPro" id="IPR026123">
    <property type="entry name" value="STIL"/>
</dbReference>
<keyword evidence="4" id="KW-1185">Reference proteome</keyword>
<organism evidence="3 4">
    <name type="scientific">Batrachochytrium salamandrivorans</name>
    <dbReference type="NCBI Taxonomy" id="1357716"/>
    <lineage>
        <taxon>Eukaryota</taxon>
        <taxon>Fungi</taxon>
        <taxon>Fungi incertae sedis</taxon>
        <taxon>Chytridiomycota</taxon>
        <taxon>Chytridiomycota incertae sedis</taxon>
        <taxon>Chytridiomycetes</taxon>
        <taxon>Rhizophydiales</taxon>
        <taxon>Rhizophydiales incertae sedis</taxon>
        <taxon>Batrachochytrium</taxon>
    </lineage>
</organism>
<accession>A0ABQ8EYH7</accession>
<gene>
    <name evidence="3" type="ORF">BASA50_010433</name>
</gene>
<feature type="region of interest" description="Disordered" evidence="1">
    <location>
        <begin position="23"/>
        <end position="47"/>
    </location>
</feature>
<reference evidence="3 4" key="1">
    <citation type="submission" date="2021-02" db="EMBL/GenBank/DDBJ databases">
        <title>Variation within the Batrachochytrium salamandrivorans European outbreak.</title>
        <authorList>
            <person name="Kelly M."/>
            <person name="Pasmans F."/>
            <person name="Shea T.P."/>
            <person name="Munoz J.F."/>
            <person name="Carranza S."/>
            <person name="Cuomo C.A."/>
            <person name="Martel A."/>
        </authorList>
    </citation>
    <scope>NUCLEOTIDE SEQUENCE [LARGE SCALE GENOMIC DNA]</scope>
    <source>
        <strain evidence="3 4">AMFP18/2</strain>
    </source>
</reference>
<dbReference type="Proteomes" id="UP001648503">
    <property type="component" value="Unassembled WGS sequence"/>
</dbReference>
<comment type="caution">
    <text evidence="3">The sequence shown here is derived from an EMBL/GenBank/DDBJ whole genome shotgun (WGS) entry which is preliminary data.</text>
</comment>
<evidence type="ECO:0000313" key="4">
    <source>
        <dbReference type="Proteomes" id="UP001648503"/>
    </source>
</evidence>
<evidence type="ECO:0000259" key="2">
    <source>
        <dbReference type="Pfam" id="PF15253"/>
    </source>
</evidence>
<evidence type="ECO:0000256" key="1">
    <source>
        <dbReference type="SAM" id="MobiDB-lite"/>
    </source>
</evidence>
<feature type="compositionally biased region" description="Polar residues" evidence="1">
    <location>
        <begin position="182"/>
        <end position="202"/>
    </location>
</feature>
<dbReference type="PANTHER" id="PTHR15128:SF0">
    <property type="entry name" value="SCL-INTERRUPTING LOCUS PROTEIN"/>
    <property type="match status" value="1"/>
</dbReference>
<feature type="region of interest" description="Disordered" evidence="1">
    <location>
        <begin position="182"/>
        <end position="215"/>
    </location>
</feature>
<dbReference type="PANTHER" id="PTHR15128">
    <property type="entry name" value="TAL1 SCL INTERRUPTING LOCUS"/>
    <property type="match status" value="1"/>
</dbReference>
<feature type="region of interest" description="Disordered" evidence="1">
    <location>
        <begin position="674"/>
        <end position="738"/>
    </location>
</feature>
<protein>
    <recommendedName>
        <fullName evidence="2">STIL N-terminal domain-containing protein</fullName>
    </recommendedName>
</protein>
<feature type="compositionally biased region" description="Polar residues" evidence="1">
    <location>
        <begin position="679"/>
        <end position="727"/>
    </location>
</feature>
<dbReference type="Pfam" id="PF15253">
    <property type="entry name" value="STIL_N"/>
    <property type="match status" value="1"/>
</dbReference>